<gene>
    <name evidence="2" type="primary">mobC</name>
    <name evidence="2" type="ORF">E0F88_08820</name>
</gene>
<feature type="region of interest" description="Disordered" evidence="1">
    <location>
        <begin position="1"/>
        <end position="29"/>
    </location>
</feature>
<comment type="caution">
    <text evidence="2">The sequence shown here is derived from an EMBL/GenBank/DDBJ whole genome shotgun (WGS) entry which is preliminary data.</text>
</comment>
<dbReference type="AlphaFoldDB" id="A0A4R5DW16"/>
<evidence type="ECO:0000313" key="3">
    <source>
        <dbReference type="Proteomes" id="UP000294850"/>
    </source>
</evidence>
<protein>
    <submittedName>
        <fullName evidence="2">Plasmid mobilization relaxosome protein MobC</fullName>
    </submittedName>
</protein>
<dbReference type="EMBL" id="SMFL01000003">
    <property type="protein sequence ID" value="TDE16341.1"/>
    <property type="molecule type" value="Genomic_DNA"/>
</dbReference>
<dbReference type="OrthoDB" id="3268254at2"/>
<dbReference type="Pfam" id="PF21983">
    <property type="entry name" value="NikA-like"/>
    <property type="match status" value="1"/>
</dbReference>
<keyword evidence="3" id="KW-1185">Reference proteome</keyword>
<feature type="compositionally biased region" description="Basic and acidic residues" evidence="1">
    <location>
        <begin position="1"/>
        <end position="14"/>
    </location>
</feature>
<evidence type="ECO:0000256" key="1">
    <source>
        <dbReference type="SAM" id="MobiDB-lite"/>
    </source>
</evidence>
<evidence type="ECO:0000313" key="2">
    <source>
        <dbReference type="EMBL" id="TDE16341.1"/>
    </source>
</evidence>
<name>A0A4R5DW16_9BACT</name>
<dbReference type="InterPro" id="IPR053842">
    <property type="entry name" value="NikA-like"/>
</dbReference>
<accession>A0A4R5DW16</accession>
<proteinExistence type="predicted"/>
<organism evidence="2 3">
    <name type="scientific">Dyadobacter psychrotolerans</name>
    <dbReference type="NCBI Taxonomy" id="2541721"/>
    <lineage>
        <taxon>Bacteria</taxon>
        <taxon>Pseudomonadati</taxon>
        <taxon>Bacteroidota</taxon>
        <taxon>Cytophagia</taxon>
        <taxon>Cytophagales</taxon>
        <taxon>Spirosomataceae</taxon>
        <taxon>Dyadobacter</taxon>
    </lineage>
</organism>
<reference evidence="2 3" key="1">
    <citation type="submission" date="2019-03" db="EMBL/GenBank/DDBJ databases">
        <title>Dyadobacter AR-3-6 sp. nov., isolated from arctic soil.</title>
        <authorList>
            <person name="Chaudhary D.K."/>
        </authorList>
    </citation>
    <scope>NUCLEOTIDE SEQUENCE [LARGE SCALE GENOMIC DNA]</scope>
    <source>
        <strain evidence="2 3">AR-3-6</strain>
    </source>
</reference>
<sequence>MVCVMKETEKRDQKSYNPKGGRPPKKVKRESQLMVRLTETERFLIETKAREAGMKPSAWFRQAAKKARVIARLKPEDAGLLRMLAGMANNLNQLTHLAHKDGLLSVQKKCRELLSDIDDVLKKLQDDDR</sequence>
<dbReference type="Proteomes" id="UP000294850">
    <property type="component" value="Unassembled WGS sequence"/>
</dbReference>